<dbReference type="Proteomes" id="UP000007129">
    <property type="component" value="Unassembled WGS sequence"/>
</dbReference>
<feature type="region of interest" description="Disordered" evidence="2">
    <location>
        <begin position="126"/>
        <end position="250"/>
    </location>
</feature>
<sequence>MSLIRYGTSMYSKNQLLEEAARQVDTSAKRVEAENQTLTKQNMELKAKLVSLEDAQAEMKKWKERMPRLTHYLKQWPLVMGYVVGCSAANNWLELISSREVNELRGQLEQLGYAVPKRDYAYREAANNTRRNATTSTPGQRSNGAHTRTNRVPTDNTQTKYAKGRARLPASHGSRHFPTNDSVYSQAQTYISGSSSGRKRKLSEYDRPSLGSHYEGPPHDRPEVPRTTSPGSIVPDFPDVPGSDIPPPVLSHAQQSQAFKEEIGEHCEVGNGEPGISEIPRLQGNAYKTKEYLMTGAGVVPAQRARASGQGPMLQLLNPRTERFHQGSAQRLDGPHKDGNSYHIYDKRPEDSGLLGMRHLENRAILGAQSRSGLDRQPTAWLATHSNDHGRNTLKHADHSQYNQPLTQAHILSHDPVTPLRNRPQVAQKLTLRNQYSSPLSTRVQGGEARSVLSPGVAGLSANARIGTVSERTQAQARAYQSDWSQQRSLNSLSFVNVPYDRRRSRPLFQGSGTATHGTGTFNGSFTPHNPQRSSQGFTKLPEEPRLSSSYFNAMPPPRNTTSMPRPYQTPRMQLISQFAPRQNSQRTLTRDDALDAAHASRGHATPSFYQHQARGTGVYAVPDAVSMNASGLFSSAGGRRSVRR</sequence>
<evidence type="ECO:0000256" key="2">
    <source>
        <dbReference type="SAM" id="MobiDB-lite"/>
    </source>
</evidence>
<accession>K2R8T1</accession>
<reference evidence="3 4" key="1">
    <citation type="journal article" date="2012" name="BMC Genomics">
        <title>Tools to kill: Genome of one of the most destructive plant pathogenic fungi Macrophomina phaseolina.</title>
        <authorList>
            <person name="Islam M.S."/>
            <person name="Haque M.S."/>
            <person name="Islam M.M."/>
            <person name="Emdad E.M."/>
            <person name="Halim A."/>
            <person name="Hossen Q.M.M."/>
            <person name="Hossain M.Z."/>
            <person name="Ahmed B."/>
            <person name="Rahim S."/>
            <person name="Rahman M.S."/>
            <person name="Alam M.M."/>
            <person name="Hou S."/>
            <person name="Wan X."/>
            <person name="Saito J.A."/>
            <person name="Alam M."/>
        </authorList>
    </citation>
    <scope>NUCLEOTIDE SEQUENCE [LARGE SCALE GENOMIC DNA]</scope>
    <source>
        <strain evidence="3 4">MS6</strain>
    </source>
</reference>
<evidence type="ECO:0000313" key="3">
    <source>
        <dbReference type="EMBL" id="EKG10813.1"/>
    </source>
</evidence>
<proteinExistence type="predicted"/>
<name>K2R8T1_MACPH</name>
<dbReference type="VEuPathDB" id="FungiDB:MPH_12069"/>
<dbReference type="AlphaFoldDB" id="K2R8T1"/>
<feature type="compositionally biased region" description="Polar residues" evidence="2">
    <location>
        <begin position="136"/>
        <end position="160"/>
    </location>
</feature>
<evidence type="ECO:0000256" key="1">
    <source>
        <dbReference type="SAM" id="Coils"/>
    </source>
</evidence>
<feature type="compositionally biased region" description="Low complexity" evidence="2">
    <location>
        <begin position="126"/>
        <end position="135"/>
    </location>
</feature>
<dbReference type="InParanoid" id="K2R8T1"/>
<dbReference type="HOGENOM" id="CLU_424561_0_0_1"/>
<feature type="coiled-coil region" evidence="1">
    <location>
        <begin position="14"/>
        <end position="65"/>
    </location>
</feature>
<gene>
    <name evidence="3" type="ORF">MPH_12069</name>
</gene>
<comment type="caution">
    <text evidence="3">The sequence shown here is derived from an EMBL/GenBank/DDBJ whole genome shotgun (WGS) entry which is preliminary data.</text>
</comment>
<organism evidence="3 4">
    <name type="scientific">Macrophomina phaseolina (strain MS6)</name>
    <name type="common">Charcoal rot fungus</name>
    <dbReference type="NCBI Taxonomy" id="1126212"/>
    <lineage>
        <taxon>Eukaryota</taxon>
        <taxon>Fungi</taxon>
        <taxon>Dikarya</taxon>
        <taxon>Ascomycota</taxon>
        <taxon>Pezizomycotina</taxon>
        <taxon>Dothideomycetes</taxon>
        <taxon>Dothideomycetes incertae sedis</taxon>
        <taxon>Botryosphaeriales</taxon>
        <taxon>Botryosphaeriaceae</taxon>
        <taxon>Macrophomina</taxon>
    </lineage>
</organism>
<dbReference type="EMBL" id="AHHD01000502">
    <property type="protein sequence ID" value="EKG10813.1"/>
    <property type="molecule type" value="Genomic_DNA"/>
</dbReference>
<protein>
    <submittedName>
        <fullName evidence="3">Uncharacterized protein</fullName>
    </submittedName>
</protein>
<dbReference type="OrthoDB" id="5410764at2759"/>
<keyword evidence="1" id="KW-0175">Coiled coil</keyword>
<feature type="compositionally biased region" description="Polar residues" evidence="2">
    <location>
        <begin position="177"/>
        <end position="191"/>
    </location>
</feature>
<evidence type="ECO:0000313" key="4">
    <source>
        <dbReference type="Proteomes" id="UP000007129"/>
    </source>
</evidence>